<keyword evidence="1" id="KW-0812">Transmembrane</keyword>
<protein>
    <submittedName>
        <fullName evidence="3">Uncharacterized protein</fullName>
    </submittedName>
</protein>
<keyword evidence="1" id="KW-0472">Membrane</keyword>
<feature type="transmembrane region" description="Helical" evidence="1">
    <location>
        <begin position="385"/>
        <end position="406"/>
    </location>
</feature>
<evidence type="ECO:0000313" key="4">
    <source>
        <dbReference type="Proteomes" id="UP001162131"/>
    </source>
</evidence>
<keyword evidence="4" id="KW-1185">Reference proteome</keyword>
<keyword evidence="2" id="KW-0732">Signal</keyword>
<evidence type="ECO:0000256" key="1">
    <source>
        <dbReference type="SAM" id="Phobius"/>
    </source>
</evidence>
<dbReference type="InterPro" id="IPR011042">
    <property type="entry name" value="6-blade_b-propeller_TolB-like"/>
</dbReference>
<dbReference type="AlphaFoldDB" id="A0AAU9I9U6"/>
<dbReference type="EMBL" id="CAJZBQ010000002">
    <property type="protein sequence ID" value="CAG9310715.1"/>
    <property type="molecule type" value="Genomic_DNA"/>
</dbReference>
<name>A0AAU9I9U6_9CILI</name>
<gene>
    <name evidence="3" type="ORF">BSTOLATCC_MIC1555</name>
</gene>
<keyword evidence="1" id="KW-1133">Transmembrane helix</keyword>
<reference evidence="3" key="1">
    <citation type="submission" date="2021-09" db="EMBL/GenBank/DDBJ databases">
        <authorList>
            <consortium name="AG Swart"/>
            <person name="Singh M."/>
            <person name="Singh A."/>
            <person name="Seah K."/>
            <person name="Emmerich C."/>
        </authorList>
    </citation>
    <scope>NUCLEOTIDE SEQUENCE</scope>
    <source>
        <strain evidence="3">ATCC30299</strain>
    </source>
</reference>
<sequence length="407" mass="46430">MWHFEYFTFIFLFFIGSHSISQRIMGPTNPALLSSKIPNPGCTSDNCDLDKNFDNEASLESENSSYFKFFDVFLQDAQNPLERDESEIPSSIDEHGDDYNDGDLLFVLATTFIDGESGTGKIWVIPTDEEDKENSYSLIVGLERPTGLCLDVNHNFLYVVDNGDDIEGYIYQYEVLWSDDDYMILDRNVYVVIYQGKTPYDCKIDQYGNMYFLNSETDEISMISYLDLYSGFTNMNYTIYQADENNNKINSPVALEVIDSEYIYFVNNADGDTAGTLNKAKTTTESVNEETIESLVYNKYPAWGVAYTDDNRIFFSLDTGEIWSVDTQDTTKLYEKTIEPMNNPRGMCHGDGKVYVADQELGEIVMFNTNDEKEDPKSFVKIQGVYMTFCVNSAYGLIVSLFIISLI</sequence>
<feature type="signal peptide" evidence="2">
    <location>
        <begin position="1"/>
        <end position="19"/>
    </location>
</feature>
<organism evidence="3 4">
    <name type="scientific">Blepharisma stoltei</name>
    <dbReference type="NCBI Taxonomy" id="1481888"/>
    <lineage>
        <taxon>Eukaryota</taxon>
        <taxon>Sar</taxon>
        <taxon>Alveolata</taxon>
        <taxon>Ciliophora</taxon>
        <taxon>Postciliodesmatophora</taxon>
        <taxon>Heterotrichea</taxon>
        <taxon>Heterotrichida</taxon>
        <taxon>Blepharismidae</taxon>
        <taxon>Blepharisma</taxon>
    </lineage>
</organism>
<evidence type="ECO:0000313" key="3">
    <source>
        <dbReference type="EMBL" id="CAG9310715.1"/>
    </source>
</evidence>
<feature type="chain" id="PRO_5043572003" evidence="2">
    <location>
        <begin position="20"/>
        <end position="407"/>
    </location>
</feature>
<dbReference type="SUPFAM" id="SSF63825">
    <property type="entry name" value="YWTD domain"/>
    <property type="match status" value="1"/>
</dbReference>
<dbReference type="Gene3D" id="2.120.10.30">
    <property type="entry name" value="TolB, C-terminal domain"/>
    <property type="match status" value="1"/>
</dbReference>
<comment type="caution">
    <text evidence="3">The sequence shown here is derived from an EMBL/GenBank/DDBJ whole genome shotgun (WGS) entry which is preliminary data.</text>
</comment>
<accession>A0AAU9I9U6</accession>
<dbReference type="Proteomes" id="UP001162131">
    <property type="component" value="Unassembled WGS sequence"/>
</dbReference>
<proteinExistence type="predicted"/>
<evidence type="ECO:0000256" key="2">
    <source>
        <dbReference type="SAM" id="SignalP"/>
    </source>
</evidence>